<dbReference type="GO" id="GO:0004674">
    <property type="term" value="F:protein serine/threonine kinase activity"/>
    <property type="evidence" value="ECO:0007669"/>
    <property type="project" value="UniProtKB-KW"/>
</dbReference>
<dbReference type="AlphaFoldDB" id="A0A2Z7AQD2"/>
<dbReference type="EMBL" id="KV013416">
    <property type="protein sequence ID" value="KZV23643.1"/>
    <property type="molecule type" value="Genomic_DNA"/>
</dbReference>
<feature type="region of interest" description="Disordered" evidence="1">
    <location>
        <begin position="1"/>
        <end position="35"/>
    </location>
</feature>
<keyword evidence="2" id="KW-0808">Transferase</keyword>
<organism evidence="2 3">
    <name type="scientific">Dorcoceras hygrometricum</name>
    <dbReference type="NCBI Taxonomy" id="472368"/>
    <lineage>
        <taxon>Eukaryota</taxon>
        <taxon>Viridiplantae</taxon>
        <taxon>Streptophyta</taxon>
        <taxon>Embryophyta</taxon>
        <taxon>Tracheophyta</taxon>
        <taxon>Spermatophyta</taxon>
        <taxon>Magnoliopsida</taxon>
        <taxon>eudicotyledons</taxon>
        <taxon>Gunneridae</taxon>
        <taxon>Pentapetalae</taxon>
        <taxon>asterids</taxon>
        <taxon>lamiids</taxon>
        <taxon>Lamiales</taxon>
        <taxon>Gesneriaceae</taxon>
        <taxon>Didymocarpoideae</taxon>
        <taxon>Trichosporeae</taxon>
        <taxon>Loxocarpinae</taxon>
        <taxon>Dorcoceras</taxon>
    </lineage>
</organism>
<evidence type="ECO:0000256" key="1">
    <source>
        <dbReference type="SAM" id="MobiDB-lite"/>
    </source>
</evidence>
<keyword evidence="3" id="KW-1185">Reference proteome</keyword>
<feature type="region of interest" description="Disordered" evidence="1">
    <location>
        <begin position="180"/>
        <end position="200"/>
    </location>
</feature>
<evidence type="ECO:0000313" key="3">
    <source>
        <dbReference type="Proteomes" id="UP000250235"/>
    </source>
</evidence>
<feature type="compositionally biased region" description="Basic residues" evidence="1">
    <location>
        <begin position="1"/>
        <end position="18"/>
    </location>
</feature>
<name>A0A2Z7AQD2_9LAMI</name>
<gene>
    <name evidence="2" type="ORF">F511_31436</name>
</gene>
<proteinExistence type="predicted"/>
<dbReference type="Proteomes" id="UP000250235">
    <property type="component" value="Unassembled WGS sequence"/>
</dbReference>
<keyword evidence="2" id="KW-0723">Serine/threonine-protein kinase</keyword>
<reference evidence="2 3" key="1">
    <citation type="journal article" date="2015" name="Proc. Natl. Acad. Sci. U.S.A.">
        <title>The resurrection genome of Boea hygrometrica: A blueprint for survival of dehydration.</title>
        <authorList>
            <person name="Xiao L."/>
            <person name="Yang G."/>
            <person name="Zhang L."/>
            <person name="Yang X."/>
            <person name="Zhao S."/>
            <person name="Ji Z."/>
            <person name="Zhou Q."/>
            <person name="Hu M."/>
            <person name="Wang Y."/>
            <person name="Chen M."/>
            <person name="Xu Y."/>
            <person name="Jin H."/>
            <person name="Xiao X."/>
            <person name="Hu G."/>
            <person name="Bao F."/>
            <person name="Hu Y."/>
            <person name="Wan P."/>
            <person name="Li L."/>
            <person name="Deng X."/>
            <person name="Kuang T."/>
            <person name="Xiang C."/>
            <person name="Zhu J.K."/>
            <person name="Oliver M.J."/>
            <person name="He Y."/>
        </authorList>
    </citation>
    <scope>NUCLEOTIDE SEQUENCE [LARGE SCALE GENOMIC DNA]</scope>
    <source>
        <strain evidence="3">cv. XS01</strain>
    </source>
</reference>
<sequence>MYHRVVFSRKQPHRRNTSKHLSELIHPTSTPKPHSLHRSIQHQRFMDKSYPFLKALSLLTHGISNSIALAIVENYSIQQEPHPGRRQGLSSLGVIVNTTSSNQPYKSVVSHGTNCDHSFGNKSAFSHDIASTGMQSPRSITRRTPLQQLRTWFTYGAHPQKASNLTPGLSRISEIKANDSAGKSNLNNHRNPKLSDSAGNHDSVKAFGVSCTTTQSANHDSVIIRYPGI</sequence>
<evidence type="ECO:0000313" key="2">
    <source>
        <dbReference type="EMBL" id="KZV23643.1"/>
    </source>
</evidence>
<accession>A0A2Z7AQD2</accession>
<protein>
    <submittedName>
        <fullName evidence="2">Serine/threonine protein kinase</fullName>
    </submittedName>
</protein>
<keyword evidence="2" id="KW-0418">Kinase</keyword>